<keyword evidence="9" id="KW-0770">Synapse</keyword>
<evidence type="ECO:0000256" key="18">
    <source>
        <dbReference type="ARBA" id="ARBA00078177"/>
    </source>
</evidence>
<feature type="transmembrane region" description="Helical" evidence="21">
    <location>
        <begin position="572"/>
        <end position="595"/>
    </location>
</feature>
<dbReference type="GO" id="GO:0002376">
    <property type="term" value="P:immune system process"/>
    <property type="evidence" value="ECO:0007669"/>
    <property type="project" value="UniProtKB-KW"/>
</dbReference>
<comment type="similarity">
    <text evidence="2">Belongs to the type I cytokine receptor family. Type 2 subfamily.</text>
</comment>
<dbReference type="InterPro" id="IPR013783">
    <property type="entry name" value="Ig-like_fold"/>
</dbReference>
<keyword evidence="5" id="KW-0732">Signal</keyword>
<feature type="domain" description="Fibronectin type-III" evidence="22">
    <location>
        <begin position="76"/>
        <end position="175"/>
    </location>
</feature>
<dbReference type="SUPFAM" id="SSF49265">
    <property type="entry name" value="Fibronectin type III"/>
    <property type="match status" value="3"/>
</dbReference>
<dbReference type="Gene3D" id="2.60.40.10">
    <property type="entry name" value="Immunoglobulins"/>
    <property type="match status" value="5"/>
</dbReference>
<evidence type="ECO:0000256" key="15">
    <source>
        <dbReference type="ARBA" id="ARBA00056762"/>
    </source>
</evidence>
<evidence type="ECO:0000256" key="6">
    <source>
        <dbReference type="ARBA" id="ARBA00022737"/>
    </source>
</evidence>
<evidence type="ECO:0000259" key="22">
    <source>
        <dbReference type="PROSITE" id="PS50853"/>
    </source>
</evidence>
<keyword evidence="8 21" id="KW-1133">Transmembrane helix</keyword>
<evidence type="ECO:0000256" key="13">
    <source>
        <dbReference type="ARBA" id="ARBA00023273"/>
    </source>
</evidence>
<evidence type="ECO:0000256" key="2">
    <source>
        <dbReference type="ARBA" id="ARBA00008921"/>
    </source>
</evidence>
<evidence type="ECO:0000256" key="11">
    <source>
        <dbReference type="ARBA" id="ARBA00023170"/>
    </source>
</evidence>
<comment type="subunit">
    <text evidence="16">Heterodimer with OSMR. Interacts with JAK1 and STAT3.</text>
</comment>
<dbReference type="PANTHER" id="PTHR48423">
    <property type="entry name" value="INTERLEUKIN-27 RECEPTOR SUBUNIT ALPHA"/>
    <property type="match status" value="1"/>
</dbReference>
<keyword evidence="6" id="KW-0677">Repeat</keyword>
<dbReference type="CDD" id="cd00063">
    <property type="entry name" value="FN3"/>
    <property type="match status" value="2"/>
</dbReference>
<name>A0A6P6HVZ6_PUMCO</name>
<dbReference type="Proteomes" id="UP000515131">
    <property type="component" value="Unplaced"/>
</dbReference>
<protein>
    <recommendedName>
        <fullName evidence="17">Interleukin-31 receptor subunit alpha</fullName>
    </recommendedName>
    <alternativeName>
        <fullName evidence="19">GLM-R</fullName>
    </alternativeName>
    <alternativeName>
        <fullName evidence="20">Gp130-like monocyte receptor</fullName>
    </alternativeName>
    <alternativeName>
        <fullName evidence="18">ZcytoR17</fullName>
    </alternativeName>
</protein>
<evidence type="ECO:0000313" key="24">
    <source>
        <dbReference type="RefSeq" id="XP_025779656.1"/>
    </source>
</evidence>
<evidence type="ECO:0000256" key="21">
    <source>
        <dbReference type="SAM" id="Phobius"/>
    </source>
</evidence>
<evidence type="ECO:0000256" key="3">
    <source>
        <dbReference type="ARBA" id="ARBA00022475"/>
    </source>
</evidence>
<dbReference type="InterPro" id="IPR003961">
    <property type="entry name" value="FN3_dom"/>
</dbReference>
<gene>
    <name evidence="24" type="primary">IL31RA</name>
</gene>
<evidence type="ECO:0000313" key="23">
    <source>
        <dbReference type="Proteomes" id="UP000515131"/>
    </source>
</evidence>
<sequence>MFMRTTVFDLLDTTKCSGFLGSSITLLTVISVPVVLPRDLKFSPQPACIDLGMMWAHALWTLLLLCKFSLAVLPAKPENISCVFYYEENFTCTWSPEKEASYTWYKVKRTYSYGYKSDICPSDNSTRGNHTLCSFLPPTITNPDNYTIQVEAQNADGIIKSDITHWSLDAITKIEPPEIFSVKPVLGVKRMVQIKWIRPVLAPVSSTLKYTLRFKTVNSAYWMEVNFTKEDIDRDETYNLTGLQAFTEYVIALRCATKESMFWSGWSQEKMGTTEEEAPHGLDLWRVLRPATVDGRRLVQLMWKKASGAPVLEKALGYNIWYFPENSTNLTKTLNTTNEKLELYLGGKTYWVCVVSYNSLGESPVATLRIPAIDEKSFQCIEAMQACLTQDQLVVEWRSSAPEVDTWMVEWFPDLDSEPSTFSWESVSQATNWTIKQDELKPFWCYNISVYPVLQDRVGKPFSIQAYVREGIPSAGPVTQADNIGVKTVTITWKEIPKSQRNGFITNYTIFYQAEDGKEFSKTVNSNILQYDLESLTRKTSYSLQVMASTSAGGINGTTINFKTLSISILEIFLITSLVGGGLLILIILSVAYGLKKPNRLKHLCWPDVPNPAESSIATWRGDDFKDKINLKESDDPVNMEEDRVLKPYSSPRDLIDKLVVNFENFLEDVSTEELGKGQENILREEKNEYVTSPYRPYCPPISTEIPQRKSQQLCSRIPEGICLETTEQLLSSVPNLGPDRICEEGEPNPYLKNSVTTREFLTSEKRPEQTKREV</sequence>
<reference evidence="24" key="1">
    <citation type="submission" date="2025-08" db="UniProtKB">
        <authorList>
            <consortium name="RefSeq"/>
        </authorList>
    </citation>
    <scope>IDENTIFICATION</scope>
    <source>
        <tissue evidence="24">Blood</tissue>
    </source>
</reference>
<dbReference type="GeneID" id="112860600"/>
<evidence type="ECO:0000256" key="14">
    <source>
        <dbReference type="ARBA" id="ARBA00034111"/>
    </source>
</evidence>
<proteinExistence type="inferred from homology"/>
<dbReference type="SMART" id="SM00060">
    <property type="entry name" value="FN3"/>
    <property type="match status" value="4"/>
</dbReference>
<evidence type="ECO:0000256" key="1">
    <source>
        <dbReference type="ARBA" id="ARBA00004251"/>
    </source>
</evidence>
<feature type="domain" description="Fibronectin type-III" evidence="22">
    <location>
        <begin position="474"/>
        <end position="567"/>
    </location>
</feature>
<keyword evidence="12" id="KW-0325">Glycoprotein</keyword>
<dbReference type="FunFam" id="2.60.40.10:FF:000908">
    <property type="entry name" value="Interleukin 31 receptor A"/>
    <property type="match status" value="1"/>
</dbReference>
<evidence type="ECO:0000256" key="16">
    <source>
        <dbReference type="ARBA" id="ARBA00064019"/>
    </source>
</evidence>
<organism evidence="23 24">
    <name type="scientific">Puma concolor</name>
    <name type="common">Mountain lion</name>
    <name type="synonym">Felis concolor</name>
    <dbReference type="NCBI Taxonomy" id="9696"/>
    <lineage>
        <taxon>Eukaryota</taxon>
        <taxon>Metazoa</taxon>
        <taxon>Chordata</taxon>
        <taxon>Craniata</taxon>
        <taxon>Vertebrata</taxon>
        <taxon>Euteleostomi</taxon>
        <taxon>Mammalia</taxon>
        <taxon>Eutheria</taxon>
        <taxon>Laurasiatheria</taxon>
        <taxon>Carnivora</taxon>
        <taxon>Feliformia</taxon>
        <taxon>Felidae</taxon>
        <taxon>Felinae</taxon>
        <taxon>Puma</taxon>
    </lineage>
</organism>
<keyword evidence="7" id="KW-0391">Immunity</keyword>
<dbReference type="RefSeq" id="XP_025779656.1">
    <property type="nucleotide sequence ID" value="XM_025923871.1"/>
</dbReference>
<comment type="function">
    <text evidence="15">Associates with OSMR to form the interleukin-31 receptor which activates STAT3 and to a lower extent STAT1 and STAT5. May function in skin immunity. Mediates IL31-induced itch, probably in a manner dependent on cation channels TRPA1 and TRPV1. Positively regulates numbers and cycling status of immature subsets of myeloid progenitor cells in bone marrow in vivo and enhances myeloid progenitor cell survival in vitro.</text>
</comment>
<keyword evidence="3" id="KW-1003">Cell membrane</keyword>
<evidence type="ECO:0000256" key="4">
    <source>
        <dbReference type="ARBA" id="ARBA00022692"/>
    </source>
</evidence>
<evidence type="ECO:0000256" key="19">
    <source>
        <dbReference type="ARBA" id="ARBA00079690"/>
    </source>
</evidence>
<dbReference type="AlphaFoldDB" id="A0A6P6HVZ6"/>
<evidence type="ECO:0000256" key="8">
    <source>
        <dbReference type="ARBA" id="ARBA00022989"/>
    </source>
</evidence>
<evidence type="ECO:0000256" key="7">
    <source>
        <dbReference type="ARBA" id="ARBA00022859"/>
    </source>
</evidence>
<evidence type="ECO:0000256" key="9">
    <source>
        <dbReference type="ARBA" id="ARBA00023018"/>
    </source>
</evidence>
<keyword evidence="11 24" id="KW-0675">Receptor</keyword>
<feature type="domain" description="Fibronectin type-III" evidence="22">
    <location>
        <begin position="176"/>
        <end position="277"/>
    </location>
</feature>
<dbReference type="InterPro" id="IPR036116">
    <property type="entry name" value="FN3_sf"/>
</dbReference>
<accession>A0A6P6HVZ6</accession>
<dbReference type="Pfam" id="PF00041">
    <property type="entry name" value="fn3"/>
    <property type="match status" value="1"/>
</dbReference>
<keyword evidence="23" id="KW-1185">Reference proteome</keyword>
<dbReference type="CTD" id="133396"/>
<dbReference type="FunFam" id="2.60.40.10:FF:000913">
    <property type="entry name" value="Interleukin 31 receptor A"/>
    <property type="match status" value="1"/>
</dbReference>
<dbReference type="PROSITE" id="PS50853">
    <property type="entry name" value="FN3"/>
    <property type="match status" value="3"/>
</dbReference>
<evidence type="ECO:0000256" key="12">
    <source>
        <dbReference type="ARBA" id="ARBA00023180"/>
    </source>
</evidence>
<keyword evidence="10 21" id="KW-0472">Membrane</keyword>
<evidence type="ECO:0000256" key="20">
    <source>
        <dbReference type="ARBA" id="ARBA00082494"/>
    </source>
</evidence>
<dbReference type="FunFam" id="2.60.40.10:FF:000732">
    <property type="entry name" value="Interleukin 31 receptor A"/>
    <property type="match status" value="1"/>
</dbReference>
<keyword evidence="13" id="KW-0966">Cell projection</keyword>
<comment type="subcellular location">
    <subcellularLocation>
        <location evidence="1">Cell membrane</location>
        <topology evidence="1">Single-pass type I membrane protein</topology>
    </subcellularLocation>
    <subcellularLocation>
        <location evidence="14">Presynaptic cell membrane</location>
    </subcellularLocation>
</comment>
<dbReference type="FunFam" id="2.60.40.10:FF:000414">
    <property type="entry name" value="Interleukin-6 receptor subunit beta"/>
    <property type="match status" value="1"/>
</dbReference>
<dbReference type="InterPro" id="IPR052672">
    <property type="entry name" value="Type1_Cytokine_Rcpt_Type2"/>
</dbReference>
<keyword evidence="4 21" id="KW-0812">Transmembrane</keyword>
<dbReference type="FunFam" id="2.60.40.10:FF:000465">
    <property type="entry name" value="Granulocyte colony-stimulating factor receptor"/>
    <property type="match status" value="1"/>
</dbReference>
<evidence type="ECO:0000256" key="5">
    <source>
        <dbReference type="ARBA" id="ARBA00022729"/>
    </source>
</evidence>
<dbReference type="GO" id="GO:0030154">
    <property type="term" value="P:cell differentiation"/>
    <property type="evidence" value="ECO:0007669"/>
    <property type="project" value="UniProtKB-ARBA"/>
</dbReference>
<evidence type="ECO:0000256" key="10">
    <source>
        <dbReference type="ARBA" id="ARBA00023136"/>
    </source>
</evidence>
<dbReference type="PANTHER" id="PTHR48423:SF1">
    <property type="entry name" value="INTERLEUKIN-27 RECEPTOR SUBUNIT ALPHA"/>
    <property type="match status" value="1"/>
</dbReference>
<dbReference type="KEGG" id="pcoo:112860600"/>
<evidence type="ECO:0000256" key="17">
    <source>
        <dbReference type="ARBA" id="ARBA00070022"/>
    </source>
</evidence>
<dbReference type="GO" id="GO:0042734">
    <property type="term" value="C:presynaptic membrane"/>
    <property type="evidence" value="ECO:0007669"/>
    <property type="project" value="UniProtKB-SubCell"/>
</dbReference>